<reference evidence="1 2" key="1">
    <citation type="journal article" date="2019" name="Int. J. Syst. Evol. Microbiol.">
        <title>The Global Catalogue of Microorganisms (GCM) 10K type strain sequencing project: providing services to taxonomists for standard genome sequencing and annotation.</title>
        <authorList>
            <consortium name="The Broad Institute Genomics Platform"/>
            <consortium name="The Broad Institute Genome Sequencing Center for Infectious Disease"/>
            <person name="Wu L."/>
            <person name="Ma J."/>
        </authorList>
    </citation>
    <scope>NUCLEOTIDE SEQUENCE [LARGE SCALE GENOMIC DNA]</scope>
    <source>
        <strain evidence="1 2">JCM 13023</strain>
    </source>
</reference>
<sequence>MSGYGADTGSLDGIASKLRNGASSLEQAAGQRPPAPNAGEISEVVQGIVGALSTSLAGVVEGCGAAGDAVASGRDAYETAEHDGRVDVSNASGGL</sequence>
<evidence type="ECO:0008006" key="3">
    <source>
        <dbReference type="Google" id="ProtNLM"/>
    </source>
</evidence>
<name>A0ABN1WHB8_9PSEU</name>
<dbReference type="EMBL" id="BAAALN010000018">
    <property type="protein sequence ID" value="GAA1249609.1"/>
    <property type="molecule type" value="Genomic_DNA"/>
</dbReference>
<keyword evidence="2" id="KW-1185">Reference proteome</keyword>
<proteinExistence type="predicted"/>
<accession>A0ABN1WHB8</accession>
<comment type="caution">
    <text evidence="1">The sequence shown here is derived from an EMBL/GenBank/DDBJ whole genome shotgun (WGS) entry which is preliminary data.</text>
</comment>
<gene>
    <name evidence="1" type="ORF">GCM10009676_40110</name>
</gene>
<protein>
    <recommendedName>
        <fullName evidence="3">Excreted virulence factor EspC (Type VII ESX diderm)</fullName>
    </recommendedName>
</protein>
<evidence type="ECO:0000313" key="2">
    <source>
        <dbReference type="Proteomes" id="UP001500653"/>
    </source>
</evidence>
<evidence type="ECO:0000313" key="1">
    <source>
        <dbReference type="EMBL" id="GAA1249609.1"/>
    </source>
</evidence>
<dbReference type="Proteomes" id="UP001500653">
    <property type="component" value="Unassembled WGS sequence"/>
</dbReference>
<organism evidence="1 2">
    <name type="scientific">Prauserella halophila</name>
    <dbReference type="NCBI Taxonomy" id="185641"/>
    <lineage>
        <taxon>Bacteria</taxon>
        <taxon>Bacillati</taxon>
        <taxon>Actinomycetota</taxon>
        <taxon>Actinomycetes</taxon>
        <taxon>Pseudonocardiales</taxon>
        <taxon>Pseudonocardiaceae</taxon>
        <taxon>Prauserella</taxon>
    </lineage>
</organism>